<keyword evidence="2" id="KW-1133">Transmembrane helix</keyword>
<reference evidence="3 4" key="1">
    <citation type="journal article" date="2021" name="Elife">
        <title>Chloroplast acquisition without the gene transfer in kleptoplastic sea slugs, Plakobranchus ocellatus.</title>
        <authorList>
            <person name="Maeda T."/>
            <person name="Takahashi S."/>
            <person name="Yoshida T."/>
            <person name="Shimamura S."/>
            <person name="Takaki Y."/>
            <person name="Nagai Y."/>
            <person name="Toyoda A."/>
            <person name="Suzuki Y."/>
            <person name="Arimoto A."/>
            <person name="Ishii H."/>
            <person name="Satoh N."/>
            <person name="Nishiyama T."/>
            <person name="Hasebe M."/>
            <person name="Maruyama T."/>
            <person name="Minagawa J."/>
            <person name="Obokata J."/>
            <person name="Shigenobu S."/>
        </authorList>
    </citation>
    <scope>NUCLEOTIDE SEQUENCE [LARGE SCALE GENOMIC DNA]</scope>
</reference>
<comment type="caution">
    <text evidence="3">The sequence shown here is derived from an EMBL/GenBank/DDBJ whole genome shotgun (WGS) entry which is preliminary data.</text>
</comment>
<feature type="transmembrane region" description="Helical" evidence="2">
    <location>
        <begin position="348"/>
        <end position="367"/>
    </location>
</feature>
<evidence type="ECO:0000256" key="2">
    <source>
        <dbReference type="SAM" id="Phobius"/>
    </source>
</evidence>
<gene>
    <name evidence="3" type="ORF">PoB_003463400</name>
</gene>
<organism evidence="3 4">
    <name type="scientific">Plakobranchus ocellatus</name>
    <dbReference type="NCBI Taxonomy" id="259542"/>
    <lineage>
        <taxon>Eukaryota</taxon>
        <taxon>Metazoa</taxon>
        <taxon>Spiralia</taxon>
        <taxon>Lophotrochozoa</taxon>
        <taxon>Mollusca</taxon>
        <taxon>Gastropoda</taxon>
        <taxon>Heterobranchia</taxon>
        <taxon>Euthyneura</taxon>
        <taxon>Panpulmonata</taxon>
        <taxon>Sacoglossa</taxon>
        <taxon>Placobranchoidea</taxon>
        <taxon>Plakobranchidae</taxon>
        <taxon>Plakobranchus</taxon>
    </lineage>
</organism>
<dbReference type="EMBL" id="BLXT01003952">
    <property type="protein sequence ID" value="GFO08129.1"/>
    <property type="molecule type" value="Genomic_DNA"/>
</dbReference>
<protein>
    <submittedName>
        <fullName evidence="3">Solute carrier family 35 member f6-like</fullName>
    </submittedName>
</protein>
<evidence type="ECO:0000313" key="4">
    <source>
        <dbReference type="Proteomes" id="UP000735302"/>
    </source>
</evidence>
<feature type="transmembrane region" description="Helical" evidence="2">
    <location>
        <begin position="140"/>
        <end position="160"/>
    </location>
</feature>
<name>A0AAV4APL5_9GAST</name>
<feature type="region of interest" description="Disordered" evidence="1">
    <location>
        <begin position="421"/>
        <end position="547"/>
    </location>
</feature>
<keyword evidence="2" id="KW-0472">Membrane</keyword>
<feature type="transmembrane region" description="Helical" evidence="2">
    <location>
        <begin position="317"/>
        <end position="336"/>
    </location>
</feature>
<keyword evidence="2" id="KW-0812">Transmembrane</keyword>
<dbReference type="PANTHER" id="PTHR13146:SF0">
    <property type="entry name" value="SOLUTE CARRIER FAMILY 35 MEMBER F6"/>
    <property type="match status" value="1"/>
</dbReference>
<evidence type="ECO:0000256" key="1">
    <source>
        <dbReference type="SAM" id="MobiDB-lite"/>
    </source>
</evidence>
<keyword evidence="4" id="KW-1185">Reference proteome</keyword>
<feature type="compositionally biased region" description="Acidic residues" evidence="1">
    <location>
        <begin position="423"/>
        <end position="432"/>
    </location>
</feature>
<feature type="transmembrane region" description="Helical" evidence="2">
    <location>
        <begin position="269"/>
        <end position="288"/>
    </location>
</feature>
<sequence>MAPSSKDIFRGMAFVFVGVLKALCDRWPLKIDVQGRKERHKFDHMLVLMFVEQFFQMGLLLFYYAIEKNWLGCQRFSHGEIAHRDNPNPTLDQTAAHMGHMGEPEPMLVNADEDNGGEVDAQEEAELELRRKRRQRYRKLVYLFPAVFYVLQALMLHFGLDITYSSSFIMLKGTIMIFVALFVIAFLAQQLPGYVWVGIFGSCAGFAVSGISDYVDLRKGNVFEKYGVVTGNLLIVMSQIFLASKLVYEEKFLHKHWIHPMKFLGAEGVYGFVMTGIILLVFCVVPVSDFYSYVVPKTNRLEDVVDAVIQLGNSKTIIAAFVCSILLHILWNYLGLFMVRDHGALHRVMVEMLVWMFYWAICLILKWENFFVGQVPALCAIAVGILVYANILPLCSFCGQRVANINQAGIFLNRGQHYYDQPYDGDEEDGQDGDDRNRHANGGNDNGNADNNPAPDHDGGNNAIANESSEDEDDDKRDGPGEVAANASSNGDDEILSVGSDSEAAGLRPDDDHMISINGDVSGDESDLSDDSGHRQNFAQDVPLLKA</sequence>
<feature type="transmembrane region" description="Helical" evidence="2">
    <location>
        <begin position="48"/>
        <end position="66"/>
    </location>
</feature>
<evidence type="ECO:0000313" key="3">
    <source>
        <dbReference type="EMBL" id="GFO08129.1"/>
    </source>
</evidence>
<feature type="compositionally biased region" description="Low complexity" evidence="1">
    <location>
        <begin position="440"/>
        <end position="454"/>
    </location>
</feature>
<feature type="transmembrane region" description="Helical" evidence="2">
    <location>
        <begin position="226"/>
        <end position="248"/>
    </location>
</feature>
<feature type="transmembrane region" description="Helical" evidence="2">
    <location>
        <begin position="194"/>
        <end position="214"/>
    </location>
</feature>
<dbReference type="PANTHER" id="PTHR13146">
    <property type="match status" value="1"/>
</dbReference>
<proteinExistence type="predicted"/>
<dbReference type="AlphaFoldDB" id="A0AAV4APL5"/>
<feature type="transmembrane region" description="Helical" evidence="2">
    <location>
        <begin position="166"/>
        <end position="187"/>
    </location>
</feature>
<feature type="transmembrane region" description="Helical" evidence="2">
    <location>
        <begin position="373"/>
        <end position="391"/>
    </location>
</feature>
<dbReference type="Proteomes" id="UP000735302">
    <property type="component" value="Unassembled WGS sequence"/>
</dbReference>
<accession>A0AAV4APL5</accession>
<dbReference type="GO" id="GO:0016020">
    <property type="term" value="C:membrane"/>
    <property type="evidence" value="ECO:0007669"/>
    <property type="project" value="TreeGrafter"/>
</dbReference>